<gene>
    <name evidence="8" type="ORF">AMAG_00884</name>
</gene>
<feature type="binding site" evidence="6">
    <location>
        <position position="199"/>
    </location>
    <ligand>
        <name>substrate</name>
    </ligand>
</feature>
<feature type="active site" description="Charge relay system" evidence="5">
    <location>
        <position position="199"/>
    </location>
</feature>
<dbReference type="PANTHER" id="PTHR45847:SF6">
    <property type="entry name" value="FATTY ACID AMIDE HYDROLASE"/>
    <property type="match status" value="1"/>
</dbReference>
<dbReference type="VEuPathDB" id="FungiDB:AMAG_00884"/>
<reference evidence="8 9" key="1">
    <citation type="submission" date="2009-11" db="EMBL/GenBank/DDBJ databases">
        <title>Annotation of Allomyces macrogynus ATCC 38327.</title>
        <authorList>
            <consortium name="The Broad Institute Genome Sequencing Platform"/>
            <person name="Russ C."/>
            <person name="Cuomo C."/>
            <person name="Burger G."/>
            <person name="Gray M.W."/>
            <person name="Holland P.W.H."/>
            <person name="King N."/>
            <person name="Lang F.B.F."/>
            <person name="Roger A.J."/>
            <person name="Ruiz-Trillo I."/>
            <person name="Young S.K."/>
            <person name="Zeng Q."/>
            <person name="Gargeya S."/>
            <person name="Fitzgerald M."/>
            <person name="Haas B."/>
            <person name="Abouelleil A."/>
            <person name="Alvarado L."/>
            <person name="Arachchi H.M."/>
            <person name="Berlin A."/>
            <person name="Chapman S.B."/>
            <person name="Gearin G."/>
            <person name="Goldberg J."/>
            <person name="Griggs A."/>
            <person name="Gujja S."/>
            <person name="Hansen M."/>
            <person name="Heiman D."/>
            <person name="Howarth C."/>
            <person name="Larimer J."/>
            <person name="Lui A."/>
            <person name="MacDonald P.J.P."/>
            <person name="McCowen C."/>
            <person name="Montmayeur A."/>
            <person name="Murphy C."/>
            <person name="Neiman D."/>
            <person name="Pearson M."/>
            <person name="Priest M."/>
            <person name="Roberts A."/>
            <person name="Saif S."/>
            <person name="Shea T."/>
            <person name="Sisk P."/>
            <person name="Stolte C."/>
            <person name="Sykes S."/>
            <person name="Wortman J."/>
            <person name="Nusbaum C."/>
            <person name="Birren B."/>
        </authorList>
    </citation>
    <scope>NUCLEOTIDE SEQUENCE [LARGE SCALE GENOMIC DNA]</scope>
    <source>
        <strain evidence="8 9">ATCC 38327</strain>
    </source>
</reference>
<dbReference type="STRING" id="578462.A0A0L0RY05"/>
<dbReference type="GO" id="GO:0004040">
    <property type="term" value="F:amidase activity"/>
    <property type="evidence" value="ECO:0007669"/>
    <property type="project" value="UniProtKB-EC"/>
</dbReference>
<feature type="binding site" evidence="6">
    <location>
        <begin position="220"/>
        <end position="223"/>
    </location>
    <ligand>
        <name>substrate</name>
    </ligand>
</feature>
<name>A0A0L0RY05_ALLM3</name>
<evidence type="ECO:0000256" key="5">
    <source>
        <dbReference type="PIRSR" id="PIRSR001221-1"/>
    </source>
</evidence>
<dbReference type="InterPro" id="IPR036928">
    <property type="entry name" value="AS_sf"/>
</dbReference>
<feature type="active site" description="Acyl-ester intermediate" evidence="5">
    <location>
        <position position="223"/>
    </location>
</feature>
<keyword evidence="4" id="KW-0378">Hydrolase</keyword>
<comment type="catalytic activity">
    <reaction evidence="1">
        <text>a monocarboxylic acid amide + H2O = a monocarboxylate + NH4(+)</text>
        <dbReference type="Rhea" id="RHEA:12020"/>
        <dbReference type="ChEBI" id="CHEBI:15377"/>
        <dbReference type="ChEBI" id="CHEBI:28938"/>
        <dbReference type="ChEBI" id="CHEBI:35757"/>
        <dbReference type="ChEBI" id="CHEBI:83628"/>
        <dbReference type="EC" id="3.5.1.4"/>
    </reaction>
</comment>
<dbReference type="OrthoDB" id="6428749at2759"/>
<dbReference type="InterPro" id="IPR020556">
    <property type="entry name" value="Amidase_CS"/>
</dbReference>
<evidence type="ECO:0000259" key="7">
    <source>
        <dbReference type="Pfam" id="PF01425"/>
    </source>
</evidence>
<evidence type="ECO:0000256" key="2">
    <source>
        <dbReference type="ARBA" id="ARBA00009199"/>
    </source>
</evidence>
<dbReference type="Gene3D" id="3.90.1300.10">
    <property type="entry name" value="Amidase signature (AS) domain"/>
    <property type="match status" value="1"/>
</dbReference>
<dbReference type="EC" id="3.5.1.4" evidence="3"/>
<evidence type="ECO:0000256" key="1">
    <source>
        <dbReference type="ARBA" id="ARBA00001311"/>
    </source>
</evidence>
<dbReference type="EMBL" id="GG745328">
    <property type="protein sequence ID" value="KNE54941.1"/>
    <property type="molecule type" value="Genomic_DNA"/>
</dbReference>
<dbReference type="GO" id="GO:0009062">
    <property type="term" value="P:fatty acid catabolic process"/>
    <property type="evidence" value="ECO:0007669"/>
    <property type="project" value="TreeGrafter"/>
</dbReference>
<comment type="similarity">
    <text evidence="2">Belongs to the amidase family.</text>
</comment>
<proteinExistence type="inferred from homology"/>
<organism evidence="8 9">
    <name type="scientific">Allomyces macrogynus (strain ATCC 38327)</name>
    <name type="common">Allomyces javanicus var. macrogynus</name>
    <dbReference type="NCBI Taxonomy" id="578462"/>
    <lineage>
        <taxon>Eukaryota</taxon>
        <taxon>Fungi</taxon>
        <taxon>Fungi incertae sedis</taxon>
        <taxon>Blastocladiomycota</taxon>
        <taxon>Blastocladiomycetes</taxon>
        <taxon>Blastocladiales</taxon>
        <taxon>Blastocladiaceae</taxon>
        <taxon>Allomyces</taxon>
    </lineage>
</organism>
<dbReference type="AlphaFoldDB" id="A0A0L0RY05"/>
<accession>A0A0L0RY05</accession>
<evidence type="ECO:0000313" key="8">
    <source>
        <dbReference type="EMBL" id="KNE54941.1"/>
    </source>
</evidence>
<dbReference type="PANTHER" id="PTHR45847">
    <property type="entry name" value="FATTY ACID AMIDE HYDROLASE"/>
    <property type="match status" value="1"/>
</dbReference>
<feature type="active site" description="Charge relay system" evidence="5">
    <location>
        <position position="124"/>
    </location>
</feature>
<dbReference type="InterPro" id="IPR023631">
    <property type="entry name" value="Amidase_dom"/>
</dbReference>
<dbReference type="eggNOG" id="KOG1212">
    <property type="taxonomic scope" value="Eukaryota"/>
</dbReference>
<dbReference type="PROSITE" id="PS00571">
    <property type="entry name" value="AMIDASES"/>
    <property type="match status" value="1"/>
</dbReference>
<keyword evidence="9" id="KW-1185">Reference proteome</keyword>
<dbReference type="GO" id="GO:0017064">
    <property type="term" value="F:fatty acid amide hydrolase activity"/>
    <property type="evidence" value="ECO:0007669"/>
    <property type="project" value="TreeGrafter"/>
</dbReference>
<dbReference type="FunFam" id="3.90.1300.10:FF:000003">
    <property type="entry name" value="Amidase signature enzyme"/>
    <property type="match status" value="1"/>
</dbReference>
<dbReference type="PIRSF" id="PIRSF001221">
    <property type="entry name" value="Amidase_fungi"/>
    <property type="match status" value="1"/>
</dbReference>
<dbReference type="OMA" id="ETRTAMF"/>
<dbReference type="Pfam" id="PF01425">
    <property type="entry name" value="Amidase"/>
    <property type="match status" value="1"/>
</dbReference>
<evidence type="ECO:0000313" key="9">
    <source>
        <dbReference type="Proteomes" id="UP000054350"/>
    </source>
</evidence>
<evidence type="ECO:0000256" key="3">
    <source>
        <dbReference type="ARBA" id="ARBA00012922"/>
    </source>
</evidence>
<feature type="binding site" evidence="6">
    <location>
        <position position="173"/>
    </location>
    <ligand>
        <name>substrate</name>
    </ligand>
</feature>
<reference evidence="9" key="2">
    <citation type="submission" date="2009-11" db="EMBL/GenBank/DDBJ databases">
        <title>The Genome Sequence of Allomyces macrogynus strain ATCC 38327.</title>
        <authorList>
            <consortium name="The Broad Institute Genome Sequencing Platform"/>
            <person name="Russ C."/>
            <person name="Cuomo C."/>
            <person name="Shea T."/>
            <person name="Young S.K."/>
            <person name="Zeng Q."/>
            <person name="Koehrsen M."/>
            <person name="Haas B."/>
            <person name="Borodovsky M."/>
            <person name="Guigo R."/>
            <person name="Alvarado L."/>
            <person name="Berlin A."/>
            <person name="Borenstein D."/>
            <person name="Chen Z."/>
            <person name="Engels R."/>
            <person name="Freedman E."/>
            <person name="Gellesch M."/>
            <person name="Goldberg J."/>
            <person name="Griggs A."/>
            <person name="Gujja S."/>
            <person name="Heiman D."/>
            <person name="Hepburn T."/>
            <person name="Howarth C."/>
            <person name="Jen D."/>
            <person name="Larson L."/>
            <person name="Lewis B."/>
            <person name="Mehta T."/>
            <person name="Park D."/>
            <person name="Pearson M."/>
            <person name="Roberts A."/>
            <person name="Saif S."/>
            <person name="Shenoy N."/>
            <person name="Sisk P."/>
            <person name="Stolte C."/>
            <person name="Sykes S."/>
            <person name="Walk T."/>
            <person name="White J."/>
            <person name="Yandava C."/>
            <person name="Burger G."/>
            <person name="Gray M.W."/>
            <person name="Holland P.W.H."/>
            <person name="King N."/>
            <person name="Lang F.B.F."/>
            <person name="Roger A.J."/>
            <person name="Ruiz-Trillo I."/>
            <person name="Lander E."/>
            <person name="Nusbaum C."/>
        </authorList>
    </citation>
    <scope>NUCLEOTIDE SEQUENCE [LARGE SCALE GENOMIC DNA]</scope>
    <source>
        <strain evidence="9">ATCC 38327</strain>
    </source>
</reference>
<dbReference type="InterPro" id="IPR052096">
    <property type="entry name" value="Endocannabinoid_amidase"/>
</dbReference>
<evidence type="ECO:0000256" key="6">
    <source>
        <dbReference type="PIRSR" id="PIRSR001221-2"/>
    </source>
</evidence>
<dbReference type="SUPFAM" id="SSF75304">
    <property type="entry name" value="Amidase signature (AS) enzymes"/>
    <property type="match status" value="1"/>
</dbReference>
<protein>
    <recommendedName>
        <fullName evidence="3">amidase</fullName>
        <ecNumber evidence="3">3.5.1.4</ecNumber>
    </recommendedName>
</protein>
<dbReference type="Proteomes" id="UP000054350">
    <property type="component" value="Unassembled WGS sequence"/>
</dbReference>
<feature type="domain" description="Amidase" evidence="7">
    <location>
        <begin position="69"/>
        <end position="549"/>
    </location>
</feature>
<sequence length="568" mass="61420">MPVWPFCTSTAARRNQRITHVRTRLATKLAHPPPEFLAQDAENANDVTLGTASELAEALATGRVTAERAVLAYGRRLLAAHAQTNCLTEVFLEEALARARHLDAEYHATGKPVGKLHGLPISVKDMYCVAGSDATLGYSTFIDQPSASNALMVEILLREGAIIIAKTNVPQMMLSFECSNPVFGRTVNPYNLKFTSGGSSGGEGALIALRGAAIGVGTDIGGSLRLPAHFCGIYSLKPSAGRVPMAGNFSVKAGAENLVSVAGPMANSVDDLQLFCESVLTDMHLRRDPAALPMPWNPSLCTLPANRPLRIGVYTHDGFSAPVPAVIRAVRETAAALEVAGHTLVPFTVPAPLEMMRIAYDLLLQDNARAIMKPVVDAKDPIEPSAIKLVRLLRLPQWVRNVLVKVMSWLGETRTAMFIHAMRAKSAHDVHATVAARDRYRAAFHQQWMDLDLDFLICPVSAMVANPHNTFSDLAGTASHTLLYNVIDFTTGIVPVTRVAVTDTFEQSRPAENDRLHRAIYEIYDPAAMAGLPVGIQIVGRRLDEELVLAAMHEVVRCLGKAREALGA</sequence>
<evidence type="ECO:0000256" key="4">
    <source>
        <dbReference type="ARBA" id="ARBA00022801"/>
    </source>
</evidence>